<evidence type="ECO:0000256" key="10">
    <source>
        <dbReference type="ARBA" id="ARBA00034808"/>
    </source>
</evidence>
<evidence type="ECO:0000256" key="6">
    <source>
        <dbReference type="ARBA" id="ARBA00022840"/>
    </source>
</evidence>
<dbReference type="Proteomes" id="UP000250222">
    <property type="component" value="Unassembled WGS sequence"/>
</dbReference>
<comment type="catalytic activity">
    <reaction evidence="9">
        <text>Couples ATP hydrolysis with the unwinding of duplex DNA by translocating in the 3'-5' direction.</text>
        <dbReference type="EC" id="5.6.2.4"/>
    </reaction>
</comment>
<evidence type="ECO:0000256" key="8">
    <source>
        <dbReference type="ARBA" id="ARBA00023235"/>
    </source>
</evidence>
<dbReference type="GO" id="GO:0005737">
    <property type="term" value="C:cytoplasm"/>
    <property type="evidence" value="ECO:0007669"/>
    <property type="project" value="TreeGrafter"/>
</dbReference>
<accession>A0A2Y8ZWR5</accession>
<keyword evidence="16" id="KW-1185">Reference proteome</keyword>
<evidence type="ECO:0000313" key="15">
    <source>
        <dbReference type="EMBL" id="SSA36761.1"/>
    </source>
</evidence>
<evidence type="ECO:0000259" key="14">
    <source>
        <dbReference type="PROSITE" id="PS51194"/>
    </source>
</evidence>
<dbReference type="SMART" id="SM00487">
    <property type="entry name" value="DEXDc"/>
    <property type="match status" value="1"/>
</dbReference>
<dbReference type="GO" id="GO:0043138">
    <property type="term" value="F:3'-5' DNA helicase activity"/>
    <property type="evidence" value="ECO:0007669"/>
    <property type="project" value="UniProtKB-EC"/>
</dbReference>
<dbReference type="SMART" id="SM00490">
    <property type="entry name" value="HELICc"/>
    <property type="match status" value="1"/>
</dbReference>
<comment type="similarity">
    <text evidence="1">Belongs to the helicase family. RecQ subfamily.</text>
</comment>
<feature type="domain" description="Helicase C-terminal" evidence="14">
    <location>
        <begin position="225"/>
        <end position="374"/>
    </location>
</feature>
<dbReference type="OrthoDB" id="9760034at2"/>
<evidence type="ECO:0000256" key="7">
    <source>
        <dbReference type="ARBA" id="ARBA00023125"/>
    </source>
</evidence>
<evidence type="ECO:0000313" key="16">
    <source>
        <dbReference type="Proteomes" id="UP000250222"/>
    </source>
</evidence>
<dbReference type="InterPro" id="IPR036390">
    <property type="entry name" value="WH_DNA-bd_sf"/>
</dbReference>
<evidence type="ECO:0000256" key="1">
    <source>
        <dbReference type="ARBA" id="ARBA00005446"/>
    </source>
</evidence>
<gene>
    <name evidence="15" type="ORF">SAMN05216184_101423</name>
</gene>
<proteinExistence type="inferred from homology"/>
<evidence type="ECO:0000256" key="3">
    <source>
        <dbReference type="ARBA" id="ARBA00022741"/>
    </source>
</evidence>
<dbReference type="GO" id="GO:0043590">
    <property type="term" value="C:bacterial nucleoid"/>
    <property type="evidence" value="ECO:0007669"/>
    <property type="project" value="TreeGrafter"/>
</dbReference>
<dbReference type="InterPro" id="IPR014001">
    <property type="entry name" value="Helicase_ATP-bd"/>
</dbReference>
<keyword evidence="7" id="KW-0238">DNA-binding</keyword>
<dbReference type="EMBL" id="UETB01000001">
    <property type="protein sequence ID" value="SSA36761.1"/>
    <property type="molecule type" value="Genomic_DNA"/>
</dbReference>
<dbReference type="PROSITE" id="PS51192">
    <property type="entry name" value="HELICASE_ATP_BIND_1"/>
    <property type="match status" value="1"/>
</dbReference>
<keyword evidence="2" id="KW-0479">Metal-binding</keyword>
<dbReference type="InterPro" id="IPR027417">
    <property type="entry name" value="P-loop_NTPase"/>
</dbReference>
<dbReference type="InterPro" id="IPR011545">
    <property type="entry name" value="DEAD/DEAH_box_helicase_dom"/>
</dbReference>
<dbReference type="InterPro" id="IPR002464">
    <property type="entry name" value="DNA/RNA_helicase_DEAH_CS"/>
</dbReference>
<evidence type="ECO:0000256" key="9">
    <source>
        <dbReference type="ARBA" id="ARBA00034617"/>
    </source>
</evidence>
<dbReference type="GO" id="GO:0009378">
    <property type="term" value="F:four-way junction helicase activity"/>
    <property type="evidence" value="ECO:0007669"/>
    <property type="project" value="TreeGrafter"/>
</dbReference>
<evidence type="ECO:0000256" key="11">
    <source>
        <dbReference type="ARBA" id="ARBA00044535"/>
    </source>
</evidence>
<dbReference type="SUPFAM" id="SSF52540">
    <property type="entry name" value="P-loop containing nucleoside triphosphate hydrolases"/>
    <property type="match status" value="1"/>
</dbReference>
<dbReference type="NCBIfam" id="TIGR00614">
    <property type="entry name" value="recQ_fam"/>
    <property type="match status" value="1"/>
</dbReference>
<dbReference type="Gene3D" id="3.40.50.300">
    <property type="entry name" value="P-loop containing nucleotide triphosphate hydrolases"/>
    <property type="match status" value="2"/>
</dbReference>
<dbReference type="Pfam" id="PF00271">
    <property type="entry name" value="Helicase_C"/>
    <property type="match status" value="1"/>
</dbReference>
<keyword evidence="6" id="KW-0067">ATP-binding</keyword>
<dbReference type="GO" id="GO:0003677">
    <property type="term" value="F:DNA binding"/>
    <property type="evidence" value="ECO:0007669"/>
    <property type="project" value="UniProtKB-KW"/>
</dbReference>
<dbReference type="Pfam" id="PF16124">
    <property type="entry name" value="RecQ_Zn_bind"/>
    <property type="match status" value="1"/>
</dbReference>
<dbReference type="InterPro" id="IPR001650">
    <property type="entry name" value="Helicase_C-like"/>
</dbReference>
<dbReference type="GO" id="GO:0030894">
    <property type="term" value="C:replisome"/>
    <property type="evidence" value="ECO:0007669"/>
    <property type="project" value="TreeGrafter"/>
</dbReference>
<dbReference type="PANTHER" id="PTHR13710">
    <property type="entry name" value="DNA HELICASE RECQ FAMILY MEMBER"/>
    <property type="match status" value="1"/>
</dbReference>
<evidence type="ECO:0000259" key="13">
    <source>
        <dbReference type="PROSITE" id="PS51192"/>
    </source>
</evidence>
<dbReference type="Gene3D" id="1.10.10.10">
    <property type="entry name" value="Winged helix-like DNA-binding domain superfamily/Winged helix DNA-binding domain"/>
    <property type="match status" value="1"/>
</dbReference>
<keyword evidence="4" id="KW-0378">Hydrolase</keyword>
<keyword evidence="8" id="KW-0413">Isomerase</keyword>
<keyword evidence="5 15" id="KW-0347">Helicase</keyword>
<dbReference type="GO" id="GO:0006281">
    <property type="term" value="P:DNA repair"/>
    <property type="evidence" value="ECO:0007669"/>
    <property type="project" value="TreeGrafter"/>
</dbReference>
<organism evidence="15 16">
    <name type="scientific">Georgenia satyanarayanai</name>
    <dbReference type="NCBI Taxonomy" id="860221"/>
    <lineage>
        <taxon>Bacteria</taxon>
        <taxon>Bacillati</taxon>
        <taxon>Actinomycetota</taxon>
        <taxon>Actinomycetes</taxon>
        <taxon>Micrococcales</taxon>
        <taxon>Bogoriellaceae</taxon>
        <taxon>Georgenia</taxon>
    </lineage>
</organism>
<dbReference type="AlphaFoldDB" id="A0A2Y8ZWR5"/>
<dbReference type="PROSITE" id="PS51194">
    <property type="entry name" value="HELICASE_CTER"/>
    <property type="match status" value="1"/>
</dbReference>
<dbReference type="CDD" id="cd17920">
    <property type="entry name" value="DEXHc_RecQ"/>
    <property type="match status" value="1"/>
</dbReference>
<sequence>MTTREELQEIAREQFGWDDLRGGQLEAIEGVLAGRDVLAIMPTGYGKSAIYQVTGVVLPGATVVVSPLIALQGDQIAGITDAPEAPDAVALNSALRAADRKEAWQAVTAGAAEYFFLSPEQLAKDDVVGRLAELTPSLVVVDEAHCVSAWGHDFRPDYLRLGHAIDRLGRPPVIALTATAAPPVRDDIAARLGLRDPLLITRGFDRPNLELRVVRHVDAGSKRRALLEDAATLPGPGLVYAGRRKDTETLAAELAERGLRAAAYHAGLRAGDRQQVHEDFSAGLLDVVVATSAFGMGIDKADVRFVLHADPPGSLDSYYQEVGRAGRDEEPALAVLHYRPEDLGLRAFFATASAREEDLRAVLGAVRAADRPLGVAALRERLDLPPRRVTTAVNLLQEVGAVRQTRRGVAARGRQRAGEVIALAEEHTESRQRVERSRVEMMRGYAETLSCRREFLLGYFGEDYPGPCENCDTCAAGTAQERAAEDAAAAGDGPGRQEEVVHEQWGRGTVMSTEDDRLTVFFPDEGYKTLSKQVVEEQGLLRTAADG</sequence>
<dbReference type="PROSITE" id="PS00690">
    <property type="entry name" value="DEAH_ATP_HELICASE"/>
    <property type="match status" value="1"/>
</dbReference>
<dbReference type="EC" id="5.6.2.4" evidence="10"/>
<dbReference type="RefSeq" id="WP_110850912.1">
    <property type="nucleotide sequence ID" value="NZ_QKLZ01000001.1"/>
</dbReference>
<name>A0A2Y8ZWR5_9MICO</name>
<protein>
    <recommendedName>
        <fullName evidence="11">ATP-dependent DNA helicase RecQ</fullName>
        <ecNumber evidence="10">5.6.2.4</ecNumber>
    </recommendedName>
    <alternativeName>
        <fullName evidence="12">DNA 3'-5' helicase RecQ</fullName>
    </alternativeName>
</protein>
<dbReference type="Pfam" id="PF12073">
    <property type="entry name" value="DUF3553"/>
    <property type="match status" value="1"/>
</dbReference>
<dbReference type="InterPro" id="IPR036388">
    <property type="entry name" value="WH-like_DNA-bd_sf"/>
</dbReference>
<dbReference type="GO" id="GO:0046872">
    <property type="term" value="F:metal ion binding"/>
    <property type="evidence" value="ECO:0007669"/>
    <property type="project" value="UniProtKB-KW"/>
</dbReference>
<dbReference type="GO" id="GO:0016787">
    <property type="term" value="F:hydrolase activity"/>
    <property type="evidence" value="ECO:0007669"/>
    <property type="project" value="UniProtKB-KW"/>
</dbReference>
<evidence type="ECO:0000256" key="5">
    <source>
        <dbReference type="ARBA" id="ARBA00022806"/>
    </source>
</evidence>
<dbReference type="GO" id="GO:0006310">
    <property type="term" value="P:DNA recombination"/>
    <property type="evidence" value="ECO:0007669"/>
    <property type="project" value="InterPro"/>
</dbReference>
<evidence type="ECO:0000256" key="12">
    <source>
        <dbReference type="ARBA" id="ARBA00044550"/>
    </source>
</evidence>
<dbReference type="InterPro" id="IPR004589">
    <property type="entry name" value="DNA_helicase_ATP-dep_RecQ"/>
</dbReference>
<dbReference type="InterPro" id="IPR032284">
    <property type="entry name" value="RecQ_Zn-bd"/>
</dbReference>
<dbReference type="InterPro" id="IPR021938">
    <property type="entry name" value="DUF3553"/>
</dbReference>
<dbReference type="PANTHER" id="PTHR13710:SF105">
    <property type="entry name" value="ATP-DEPENDENT DNA HELICASE Q1"/>
    <property type="match status" value="1"/>
</dbReference>
<evidence type="ECO:0000256" key="4">
    <source>
        <dbReference type="ARBA" id="ARBA00022801"/>
    </source>
</evidence>
<evidence type="ECO:0000256" key="2">
    <source>
        <dbReference type="ARBA" id="ARBA00022723"/>
    </source>
</evidence>
<keyword evidence="3" id="KW-0547">Nucleotide-binding</keyword>
<dbReference type="Pfam" id="PF00270">
    <property type="entry name" value="DEAD"/>
    <property type="match status" value="1"/>
</dbReference>
<dbReference type="GO" id="GO:0005524">
    <property type="term" value="F:ATP binding"/>
    <property type="evidence" value="ECO:0007669"/>
    <property type="project" value="UniProtKB-KW"/>
</dbReference>
<feature type="domain" description="Helicase ATP-binding" evidence="13">
    <location>
        <begin position="28"/>
        <end position="198"/>
    </location>
</feature>
<dbReference type="SUPFAM" id="SSF46785">
    <property type="entry name" value="Winged helix' DNA-binding domain"/>
    <property type="match status" value="1"/>
</dbReference>
<reference evidence="15 16" key="1">
    <citation type="submission" date="2016-10" db="EMBL/GenBank/DDBJ databases">
        <authorList>
            <person name="Cai Z."/>
        </authorList>
    </citation>
    <scope>NUCLEOTIDE SEQUENCE [LARGE SCALE GENOMIC DNA]</scope>
    <source>
        <strain evidence="15 16">CGMCC 1.10826</strain>
    </source>
</reference>